<dbReference type="InterPro" id="IPR000863">
    <property type="entry name" value="Sulfotransferase_dom"/>
</dbReference>
<keyword evidence="2 3" id="KW-0808">Transferase</keyword>
<feature type="domain" description="Sulfotransferase" evidence="5">
    <location>
        <begin position="100"/>
        <end position="344"/>
    </location>
</feature>
<dbReference type="Pfam" id="PF00685">
    <property type="entry name" value="Sulfotransfer_1"/>
    <property type="match status" value="1"/>
</dbReference>
<comment type="similarity">
    <text evidence="1 3">Belongs to the sulfotransferase 1 family.</text>
</comment>
<comment type="caution">
    <text evidence="6">The sequence shown here is derived from an EMBL/GenBank/DDBJ whole genome shotgun (WGS) entry which is preliminary data.</text>
</comment>
<feature type="region of interest" description="Disordered" evidence="4">
    <location>
        <begin position="1"/>
        <end position="32"/>
    </location>
</feature>
<sequence length="356" mass="41236">MEPACRIDKQKQKDTPNRGDRVKQKSAQQGLKRRQRAEIYALNKVMTELEQQQFEAFCKQIQPQAESGSARTMSLVKDAKTERVSIDRLRTLDRFDAREDDVLLVSYPKSGTHWLAEILKNLYHCRSPTHPTGQVTLTQPLEFQDPSKLGELKNLPSPRLIPTHLPKNMVPRELQTKQCKVIYVIRNPKDTAVSMFHYYQQNPHLPKVDKWATFLDMFLKGEVVYGSWVDHLLSWDRSDNGNTLFVYYESLKKDLPKCVQEISEFLGVKVTEDQVREISKKSSFREMKARVEKEKERSDANHIVCALTSDRKLIFRKGAVGDWKNHFTQDQNSQFEALLGEKINSSELASSVEYEC</sequence>
<evidence type="ECO:0000256" key="4">
    <source>
        <dbReference type="SAM" id="MobiDB-lite"/>
    </source>
</evidence>
<dbReference type="Pfam" id="PF15674">
    <property type="entry name" value="CCDC23"/>
    <property type="match status" value="1"/>
</dbReference>
<dbReference type="SUPFAM" id="SSF52540">
    <property type="entry name" value="P-loop containing nucleoside triphosphate hydrolases"/>
    <property type="match status" value="1"/>
</dbReference>
<name>A0AAD7SYV9_9TELE</name>
<evidence type="ECO:0000313" key="7">
    <source>
        <dbReference type="Proteomes" id="UP001221898"/>
    </source>
</evidence>
<dbReference type="PANTHER" id="PTHR11783">
    <property type="entry name" value="SULFOTRANSFERASE SULT"/>
    <property type="match status" value="1"/>
</dbReference>
<evidence type="ECO:0000313" key="6">
    <source>
        <dbReference type="EMBL" id="KAJ8411218.1"/>
    </source>
</evidence>
<feature type="compositionally biased region" description="Basic and acidic residues" evidence="4">
    <location>
        <begin position="1"/>
        <end position="23"/>
    </location>
</feature>
<evidence type="ECO:0000256" key="1">
    <source>
        <dbReference type="ARBA" id="ARBA00005771"/>
    </source>
</evidence>
<proteinExistence type="inferred from homology"/>
<protein>
    <recommendedName>
        <fullName evidence="3">Sulfotransferase</fullName>
        <ecNumber evidence="3">2.8.2.-</ecNumber>
    </recommendedName>
</protein>
<dbReference type="Proteomes" id="UP001221898">
    <property type="component" value="Unassembled WGS sequence"/>
</dbReference>
<dbReference type="Gene3D" id="3.40.50.300">
    <property type="entry name" value="P-loop containing nucleotide triphosphate hydrolases"/>
    <property type="match status" value="1"/>
</dbReference>
<evidence type="ECO:0000256" key="2">
    <source>
        <dbReference type="ARBA" id="ARBA00022679"/>
    </source>
</evidence>
<dbReference type="GO" id="GO:0008146">
    <property type="term" value="F:sulfotransferase activity"/>
    <property type="evidence" value="ECO:0007669"/>
    <property type="project" value="InterPro"/>
</dbReference>
<accession>A0AAD7SYV9</accession>
<dbReference type="AlphaFoldDB" id="A0AAD7SYV9"/>
<organism evidence="6 7">
    <name type="scientific">Aldrovandia affinis</name>
    <dbReference type="NCBI Taxonomy" id="143900"/>
    <lineage>
        <taxon>Eukaryota</taxon>
        <taxon>Metazoa</taxon>
        <taxon>Chordata</taxon>
        <taxon>Craniata</taxon>
        <taxon>Vertebrata</taxon>
        <taxon>Euteleostomi</taxon>
        <taxon>Actinopterygii</taxon>
        <taxon>Neopterygii</taxon>
        <taxon>Teleostei</taxon>
        <taxon>Notacanthiformes</taxon>
        <taxon>Halosauridae</taxon>
        <taxon>Aldrovandia</taxon>
    </lineage>
</organism>
<dbReference type="EC" id="2.8.2.-" evidence="3"/>
<evidence type="ECO:0000256" key="3">
    <source>
        <dbReference type="RuleBase" id="RU361155"/>
    </source>
</evidence>
<dbReference type="InterPro" id="IPR031378">
    <property type="entry name" value="SVBP"/>
</dbReference>
<keyword evidence="7" id="KW-1185">Reference proteome</keyword>
<reference evidence="6" key="1">
    <citation type="journal article" date="2023" name="Science">
        <title>Genome structures resolve the early diversification of teleost fishes.</title>
        <authorList>
            <person name="Parey E."/>
            <person name="Louis A."/>
            <person name="Montfort J."/>
            <person name="Bouchez O."/>
            <person name="Roques C."/>
            <person name="Iampietro C."/>
            <person name="Lluch J."/>
            <person name="Castinel A."/>
            <person name="Donnadieu C."/>
            <person name="Desvignes T."/>
            <person name="Floi Bucao C."/>
            <person name="Jouanno E."/>
            <person name="Wen M."/>
            <person name="Mejri S."/>
            <person name="Dirks R."/>
            <person name="Jansen H."/>
            <person name="Henkel C."/>
            <person name="Chen W.J."/>
            <person name="Zahm M."/>
            <person name="Cabau C."/>
            <person name="Klopp C."/>
            <person name="Thompson A.W."/>
            <person name="Robinson-Rechavi M."/>
            <person name="Braasch I."/>
            <person name="Lecointre G."/>
            <person name="Bobe J."/>
            <person name="Postlethwait J.H."/>
            <person name="Berthelot C."/>
            <person name="Roest Crollius H."/>
            <person name="Guiguen Y."/>
        </authorList>
    </citation>
    <scope>NUCLEOTIDE SEQUENCE</scope>
    <source>
        <strain evidence="6">NC1722</strain>
    </source>
</reference>
<dbReference type="InterPro" id="IPR027417">
    <property type="entry name" value="P-loop_NTPase"/>
</dbReference>
<dbReference type="EMBL" id="JAINUG010000023">
    <property type="protein sequence ID" value="KAJ8411218.1"/>
    <property type="molecule type" value="Genomic_DNA"/>
</dbReference>
<gene>
    <name evidence="6" type="ORF">AAFF_G00172240</name>
</gene>
<evidence type="ECO:0000259" key="5">
    <source>
        <dbReference type="Pfam" id="PF00685"/>
    </source>
</evidence>